<organism evidence="3 4">
    <name type="scientific">Cymbomonas tetramitiformis</name>
    <dbReference type="NCBI Taxonomy" id="36881"/>
    <lineage>
        <taxon>Eukaryota</taxon>
        <taxon>Viridiplantae</taxon>
        <taxon>Chlorophyta</taxon>
        <taxon>Pyramimonadophyceae</taxon>
        <taxon>Pyramimonadales</taxon>
        <taxon>Pyramimonadaceae</taxon>
        <taxon>Cymbomonas</taxon>
    </lineage>
</organism>
<dbReference type="InterPro" id="IPR000719">
    <property type="entry name" value="Prot_kinase_dom"/>
</dbReference>
<dbReference type="SUPFAM" id="SSF56112">
    <property type="entry name" value="Protein kinase-like (PK-like)"/>
    <property type="match status" value="1"/>
</dbReference>
<feature type="chain" id="PRO_5042058916" description="Protein kinase domain-containing protein" evidence="1">
    <location>
        <begin position="30"/>
        <end position="148"/>
    </location>
</feature>
<dbReference type="GO" id="GO:0004672">
    <property type="term" value="F:protein kinase activity"/>
    <property type="evidence" value="ECO:0007669"/>
    <property type="project" value="InterPro"/>
</dbReference>
<accession>A0AAE0BHF9</accession>
<dbReference type="AlphaFoldDB" id="A0AAE0BHF9"/>
<dbReference type="InterPro" id="IPR008271">
    <property type="entry name" value="Ser/Thr_kinase_AS"/>
</dbReference>
<dbReference type="PROSITE" id="PS00108">
    <property type="entry name" value="PROTEIN_KINASE_ST"/>
    <property type="match status" value="1"/>
</dbReference>
<reference evidence="3 4" key="1">
    <citation type="journal article" date="2015" name="Genome Biol. Evol.">
        <title>Comparative Genomics of a Bacterivorous Green Alga Reveals Evolutionary Causalities and Consequences of Phago-Mixotrophic Mode of Nutrition.</title>
        <authorList>
            <person name="Burns J.A."/>
            <person name="Paasch A."/>
            <person name="Narechania A."/>
            <person name="Kim E."/>
        </authorList>
    </citation>
    <scope>NUCLEOTIDE SEQUENCE [LARGE SCALE GENOMIC DNA]</scope>
    <source>
        <strain evidence="3 4">PLY_AMNH</strain>
    </source>
</reference>
<dbReference type="Proteomes" id="UP001190700">
    <property type="component" value="Unassembled WGS sequence"/>
</dbReference>
<comment type="caution">
    <text evidence="3">The sequence shown here is derived from an EMBL/GenBank/DDBJ whole genome shotgun (WGS) entry which is preliminary data.</text>
</comment>
<dbReference type="Gene3D" id="1.10.510.10">
    <property type="entry name" value="Transferase(Phosphotransferase) domain 1"/>
    <property type="match status" value="1"/>
</dbReference>
<dbReference type="PROSITE" id="PS50011">
    <property type="entry name" value="PROTEIN_KINASE_DOM"/>
    <property type="match status" value="1"/>
</dbReference>
<feature type="non-terminal residue" evidence="3">
    <location>
        <position position="148"/>
    </location>
</feature>
<evidence type="ECO:0000313" key="3">
    <source>
        <dbReference type="EMBL" id="KAK3236552.1"/>
    </source>
</evidence>
<keyword evidence="1" id="KW-0732">Signal</keyword>
<gene>
    <name evidence="3" type="ORF">CYMTET_53313</name>
</gene>
<dbReference type="InterPro" id="IPR011009">
    <property type="entry name" value="Kinase-like_dom_sf"/>
</dbReference>
<evidence type="ECO:0000259" key="2">
    <source>
        <dbReference type="PROSITE" id="PS50011"/>
    </source>
</evidence>
<proteinExistence type="predicted"/>
<dbReference type="EMBL" id="LGRX02034978">
    <property type="protein sequence ID" value="KAK3236552.1"/>
    <property type="molecule type" value="Genomic_DNA"/>
</dbReference>
<dbReference type="GO" id="GO:0005524">
    <property type="term" value="F:ATP binding"/>
    <property type="evidence" value="ECO:0007669"/>
    <property type="project" value="InterPro"/>
</dbReference>
<name>A0AAE0BHF9_9CHLO</name>
<keyword evidence="4" id="KW-1185">Reference proteome</keyword>
<protein>
    <recommendedName>
        <fullName evidence="2">Protein kinase domain-containing protein</fullName>
    </recommendedName>
</protein>
<sequence>MEVQWCICFIGATCPIWPLLGALAQVTKAANGGDWDNLVTRDEETGRAPIADLENSEVRKLIRMLVKEMEAMENAGILHLDVKLKNLVYHKDGSGVVTGVSLIDFAEGRYVTGDDFVVVMPVMDDGVQLYHRTPALSELIDPDDWGFT</sequence>
<feature type="signal peptide" evidence="1">
    <location>
        <begin position="1"/>
        <end position="29"/>
    </location>
</feature>
<evidence type="ECO:0000313" key="4">
    <source>
        <dbReference type="Proteomes" id="UP001190700"/>
    </source>
</evidence>
<feature type="domain" description="Protein kinase" evidence="2">
    <location>
        <begin position="1"/>
        <end position="148"/>
    </location>
</feature>
<evidence type="ECO:0000256" key="1">
    <source>
        <dbReference type="SAM" id="SignalP"/>
    </source>
</evidence>